<dbReference type="InterPro" id="IPR029044">
    <property type="entry name" value="Nucleotide-diphossugar_trans"/>
</dbReference>
<protein>
    <submittedName>
        <fullName evidence="9">Glycosyltransferase family 2 protein</fullName>
        <ecNumber evidence="9">2.4.-.-</ecNumber>
    </submittedName>
</protein>
<dbReference type="RefSeq" id="WP_407051403.1">
    <property type="nucleotide sequence ID" value="NZ_CP158568.1"/>
</dbReference>
<comment type="subcellular location">
    <subcellularLocation>
        <location evidence="1">Membrane</location>
        <topology evidence="1">Multi-pass membrane protein</topology>
    </subcellularLocation>
</comment>
<proteinExistence type="predicted"/>
<dbReference type="InterPro" id="IPR050256">
    <property type="entry name" value="Glycosyltransferase_2"/>
</dbReference>
<keyword evidence="3 9" id="KW-0808">Transferase</keyword>
<dbReference type="InterPro" id="IPR001173">
    <property type="entry name" value="Glyco_trans_2-like"/>
</dbReference>
<dbReference type="AlphaFoldDB" id="A0AAU7XHH2"/>
<feature type="transmembrane region" description="Helical" evidence="7">
    <location>
        <begin position="240"/>
        <end position="261"/>
    </location>
</feature>
<evidence type="ECO:0000256" key="4">
    <source>
        <dbReference type="ARBA" id="ARBA00022692"/>
    </source>
</evidence>
<evidence type="ECO:0000259" key="8">
    <source>
        <dbReference type="Pfam" id="PF00535"/>
    </source>
</evidence>
<evidence type="ECO:0000256" key="1">
    <source>
        <dbReference type="ARBA" id="ARBA00004141"/>
    </source>
</evidence>
<keyword evidence="6 7" id="KW-0472">Membrane</keyword>
<keyword evidence="4 7" id="KW-0812">Transmembrane</keyword>
<evidence type="ECO:0000313" key="9">
    <source>
        <dbReference type="EMBL" id="XBY46308.1"/>
    </source>
</evidence>
<dbReference type="SUPFAM" id="SSF53448">
    <property type="entry name" value="Nucleotide-diphospho-sugar transferases"/>
    <property type="match status" value="1"/>
</dbReference>
<accession>A0AAU7XHH2</accession>
<keyword evidence="5 7" id="KW-1133">Transmembrane helix</keyword>
<dbReference type="Gene3D" id="3.90.550.10">
    <property type="entry name" value="Spore Coat Polysaccharide Biosynthesis Protein SpsA, Chain A"/>
    <property type="match status" value="1"/>
</dbReference>
<name>A0AAU7XHH2_9HYPH</name>
<evidence type="ECO:0000256" key="6">
    <source>
        <dbReference type="ARBA" id="ARBA00023136"/>
    </source>
</evidence>
<dbReference type="PANTHER" id="PTHR48090:SF1">
    <property type="entry name" value="PROPHAGE BACTOPRENOL GLUCOSYL TRANSFERASE HOMOLOG"/>
    <property type="match status" value="1"/>
</dbReference>
<dbReference type="CDD" id="cd04187">
    <property type="entry name" value="DPM1_like_bac"/>
    <property type="match status" value="1"/>
</dbReference>
<dbReference type="EMBL" id="CP158568">
    <property type="protein sequence ID" value="XBY46308.1"/>
    <property type="molecule type" value="Genomic_DNA"/>
</dbReference>
<evidence type="ECO:0000256" key="5">
    <source>
        <dbReference type="ARBA" id="ARBA00022989"/>
    </source>
</evidence>
<sequence>MSVDEASRSATAPVVSVVLPMRNESRGLQRLFERLTPALTALGLPYEIITVDDGSTDDTLDKLKAYRATVPGLKVVSLSRNFGKEIAVTAGLGRTSGRVVVLMDSDLQHPPESIPALLEPWTKGYAVVFARRMNFDRGSLARRAFSHGFYKLFDMMSEVKIDRETGDFLAIDRKVVDAFLAMPERNRFNRGLLSWAGFRTTTISVHIEERHAGTSQWGFLKLLRLATNAITSFGTLPLRIWTYIGGVVSAVALLYGAYVILRTLIFGADVPGYPSIIVAVLLSAGVQLIGLGIIGEYLGHVFSEVKRRPLYFVQEAVGFDEPPAHPRAAETGIEQATVEQAGGLDAQATDHAG</sequence>
<evidence type="ECO:0000256" key="3">
    <source>
        <dbReference type="ARBA" id="ARBA00022679"/>
    </source>
</evidence>
<dbReference type="GO" id="GO:0016757">
    <property type="term" value="F:glycosyltransferase activity"/>
    <property type="evidence" value="ECO:0007669"/>
    <property type="project" value="UniProtKB-KW"/>
</dbReference>
<evidence type="ECO:0000256" key="7">
    <source>
        <dbReference type="SAM" id="Phobius"/>
    </source>
</evidence>
<dbReference type="PANTHER" id="PTHR48090">
    <property type="entry name" value="UNDECAPRENYL-PHOSPHATE 4-DEOXY-4-FORMAMIDO-L-ARABINOSE TRANSFERASE-RELATED"/>
    <property type="match status" value="1"/>
</dbReference>
<organism evidence="9">
    <name type="scientific">Methyloraptor flagellatus</name>
    <dbReference type="NCBI Taxonomy" id="3162530"/>
    <lineage>
        <taxon>Bacteria</taxon>
        <taxon>Pseudomonadati</taxon>
        <taxon>Pseudomonadota</taxon>
        <taxon>Alphaproteobacteria</taxon>
        <taxon>Hyphomicrobiales</taxon>
        <taxon>Ancalomicrobiaceae</taxon>
        <taxon>Methyloraptor</taxon>
    </lineage>
</organism>
<dbReference type="KEGG" id="mflg:ABS361_08855"/>
<dbReference type="Pfam" id="PF00535">
    <property type="entry name" value="Glycos_transf_2"/>
    <property type="match status" value="1"/>
</dbReference>
<dbReference type="GO" id="GO:0005886">
    <property type="term" value="C:plasma membrane"/>
    <property type="evidence" value="ECO:0007669"/>
    <property type="project" value="TreeGrafter"/>
</dbReference>
<feature type="transmembrane region" description="Helical" evidence="7">
    <location>
        <begin position="273"/>
        <end position="298"/>
    </location>
</feature>
<reference evidence="9" key="1">
    <citation type="submission" date="2024-06" db="EMBL/GenBank/DDBJ databases">
        <title>Methylostella associata gen. nov., sp. nov., a novel Ancalomicrobiaceae-affiliated facultatively methylotrophic bacteria that feed on methanotrophs of the genus Methylococcus.</title>
        <authorList>
            <person name="Saltykova V."/>
            <person name="Danilova O.V."/>
            <person name="Oshkin I.Y."/>
            <person name="Belova S.E."/>
            <person name="Pimenov N.V."/>
            <person name="Dedysh S.N."/>
        </authorList>
    </citation>
    <scope>NUCLEOTIDE SEQUENCE</scope>
    <source>
        <strain evidence="9">S20</strain>
    </source>
</reference>
<keyword evidence="2 9" id="KW-0328">Glycosyltransferase</keyword>
<evidence type="ECO:0000256" key="2">
    <source>
        <dbReference type="ARBA" id="ARBA00022676"/>
    </source>
</evidence>
<feature type="domain" description="Glycosyltransferase 2-like" evidence="8">
    <location>
        <begin position="16"/>
        <end position="177"/>
    </location>
</feature>
<dbReference type="EC" id="2.4.-.-" evidence="9"/>
<gene>
    <name evidence="9" type="ORF">ABS361_08855</name>
</gene>